<dbReference type="SUPFAM" id="SSF55031">
    <property type="entry name" value="Bacterial exopeptidase dimerisation domain"/>
    <property type="match status" value="1"/>
</dbReference>
<feature type="active site" description="Proton acceptor" evidence="6">
    <location>
        <position position="232"/>
    </location>
</feature>
<feature type="binding site" evidence="7">
    <location>
        <position position="544"/>
    </location>
    <ligand>
        <name>Zn(2+)</name>
        <dbReference type="ChEBI" id="CHEBI:29105"/>
        <label>1</label>
    </ligand>
</feature>
<evidence type="ECO:0000313" key="10">
    <source>
        <dbReference type="EMBL" id="QBM90339.1"/>
    </source>
</evidence>
<evidence type="ECO:0000313" key="11">
    <source>
        <dbReference type="Proteomes" id="UP000292447"/>
    </source>
</evidence>
<gene>
    <name evidence="10" type="primary">MPUL0E05870</name>
    <name evidence="10" type="ORF">METSCH_E05870</name>
</gene>
<feature type="transmembrane region" description="Helical" evidence="8">
    <location>
        <begin position="12"/>
        <end position="34"/>
    </location>
</feature>
<evidence type="ECO:0000256" key="6">
    <source>
        <dbReference type="PIRSR" id="PIRSR037217-1"/>
    </source>
</evidence>
<comment type="similarity">
    <text evidence="1">Belongs to the peptidase M20A family.</text>
</comment>
<keyword evidence="2" id="KW-0645">Protease</keyword>
<dbReference type="GO" id="GO:0000328">
    <property type="term" value="C:fungal-type vacuole lumen"/>
    <property type="evidence" value="ECO:0007669"/>
    <property type="project" value="TreeGrafter"/>
</dbReference>
<evidence type="ECO:0000256" key="1">
    <source>
        <dbReference type="ARBA" id="ARBA00006247"/>
    </source>
</evidence>
<feature type="binding site" evidence="7">
    <location>
        <position position="198"/>
    </location>
    <ligand>
        <name>Zn(2+)</name>
        <dbReference type="ChEBI" id="CHEBI:29105"/>
        <label>2</label>
    </ligand>
</feature>
<sequence>MLEKTDKPAKKISGYSLHVAKAIALCLMASFAILSVRKNPLLDHVSQEKTHVCHISDYVRPESYFQDNSTLVKIVHDADFRKKSAAKLSAAVRVATHVSDTAPSVEEDPSYWREKFGPFHLFLESTFPLLWTFCQIEKANEWGLIITWTGSDPELKPILLGAHQDVVPIQNATLDQWTHPPFDGVFDGEKLWGRGSADCKNLLIGLLEAAEELHASGFRPKRTIIFGFGFDEEIGGENGARYIADVLRQRYGEDGLYAVIDEGGQSLVKHGDVSLALIGTSEKGSLNYVVGLNTPGGHSSVPPDHTSIGIISDLVTRFEKAPFPPAFTPRNPTFYEYQCIAEYSRELDQSLARAIRNSGTCAKASSFVAKSIYDSDLTNRYLLTTSQAVDIVFGGVKSNALPEYAEVLINHRIAVESSVEQVLSRNLDLVVSVAEEYDVGVEHGEQVIRPRTKNGHFSVNNAALLEPAPFTPLYDDHWNLLAGSLRHVYEEVCAGTMGDFEGSTIIPAPGMAAGNTDTKHYWGLTNHIYRYRPGLVPSVQAHAHGVDEHIVFDSHLQIIAFYYEYLQLVDSARD</sequence>
<dbReference type="GO" id="GO:0046872">
    <property type="term" value="F:metal ion binding"/>
    <property type="evidence" value="ECO:0007669"/>
    <property type="project" value="UniProtKB-KW"/>
</dbReference>
<dbReference type="Gene3D" id="3.40.630.10">
    <property type="entry name" value="Zn peptidases"/>
    <property type="match status" value="1"/>
</dbReference>
<dbReference type="CDD" id="cd05674">
    <property type="entry name" value="M20_yscS"/>
    <property type="match status" value="1"/>
</dbReference>
<dbReference type="InterPro" id="IPR047177">
    <property type="entry name" value="Pept_M20A"/>
</dbReference>
<evidence type="ECO:0000256" key="8">
    <source>
        <dbReference type="SAM" id="Phobius"/>
    </source>
</evidence>
<dbReference type="GO" id="GO:0051603">
    <property type="term" value="P:proteolysis involved in protein catabolic process"/>
    <property type="evidence" value="ECO:0007669"/>
    <property type="project" value="TreeGrafter"/>
</dbReference>
<evidence type="ECO:0000256" key="3">
    <source>
        <dbReference type="ARBA" id="ARBA00022723"/>
    </source>
</evidence>
<dbReference type="STRING" id="2163413.A0A4P6XT70"/>
<dbReference type="AlphaFoldDB" id="A0A4P6XT70"/>
<keyword evidence="8" id="KW-0472">Membrane</keyword>
<feature type="binding site" evidence="7">
    <location>
        <position position="261"/>
    </location>
    <ligand>
        <name>Zn(2+)</name>
        <dbReference type="ChEBI" id="CHEBI:29105"/>
        <label>2</label>
    </ligand>
</feature>
<dbReference type="EMBL" id="CP034460">
    <property type="protein sequence ID" value="QBM90339.1"/>
    <property type="molecule type" value="Genomic_DNA"/>
</dbReference>
<keyword evidence="10" id="KW-0121">Carboxypeptidase</keyword>
<evidence type="ECO:0000256" key="5">
    <source>
        <dbReference type="ARBA" id="ARBA00022833"/>
    </source>
</evidence>
<dbReference type="PIRSF" id="PIRSF037217">
    <property type="entry name" value="Carboxypeptidase_S"/>
    <property type="match status" value="1"/>
</dbReference>
<dbReference type="InterPro" id="IPR017141">
    <property type="entry name" value="Pept_M20_carboxypep"/>
</dbReference>
<dbReference type="Pfam" id="PF07687">
    <property type="entry name" value="M20_dimer"/>
    <property type="match status" value="1"/>
</dbReference>
<reference evidence="11" key="1">
    <citation type="submission" date="2019-03" db="EMBL/GenBank/DDBJ databases">
        <title>Snf2 controls pulcherriminic acid biosynthesis and connects pigmentation and antifungal activity of the yeast Metschnikowia pulcherrima.</title>
        <authorList>
            <person name="Gore-Lloyd D."/>
            <person name="Sumann I."/>
            <person name="Brachmann A.O."/>
            <person name="Schneeberger K."/>
            <person name="Ortiz-Merino R.A."/>
            <person name="Moreno-Beltran M."/>
            <person name="Schlaefli M."/>
            <person name="Kirner P."/>
            <person name="Santos Kron A."/>
            <person name="Wolfe K.H."/>
            <person name="Piel J."/>
            <person name="Ahrens C.H."/>
            <person name="Henk D."/>
            <person name="Freimoser F.M."/>
        </authorList>
    </citation>
    <scope>NUCLEOTIDE SEQUENCE [LARGE SCALE GENOMIC DNA]</scope>
    <source>
        <strain evidence="11">APC 1.2</strain>
    </source>
</reference>
<dbReference type="InterPro" id="IPR001261">
    <property type="entry name" value="ArgE/DapE_CS"/>
</dbReference>
<feature type="domain" description="Peptidase M20 dimerisation" evidence="9">
    <location>
        <begin position="281"/>
        <end position="437"/>
    </location>
</feature>
<feature type="binding site" evidence="7">
    <location>
        <position position="198"/>
    </location>
    <ligand>
        <name>Zn(2+)</name>
        <dbReference type="ChEBI" id="CHEBI:29105"/>
        <label>1</label>
    </ligand>
</feature>
<evidence type="ECO:0000256" key="4">
    <source>
        <dbReference type="ARBA" id="ARBA00022801"/>
    </source>
</evidence>
<keyword evidence="5 7" id="KW-0862">Zinc</keyword>
<keyword evidence="11" id="KW-1185">Reference proteome</keyword>
<dbReference type="InterPro" id="IPR011650">
    <property type="entry name" value="Peptidase_M20_dimer"/>
</dbReference>
<keyword evidence="8" id="KW-0812">Transmembrane</keyword>
<feature type="binding site" evidence="7">
    <location>
        <position position="163"/>
    </location>
    <ligand>
        <name>Zn(2+)</name>
        <dbReference type="ChEBI" id="CHEBI:29105"/>
        <label>2</label>
    </ligand>
</feature>
<dbReference type="PROSITE" id="PS00758">
    <property type="entry name" value="ARGE_DAPE_CPG2_1"/>
    <property type="match status" value="1"/>
</dbReference>
<evidence type="ECO:0000256" key="7">
    <source>
        <dbReference type="PIRSR" id="PIRSR037217-2"/>
    </source>
</evidence>
<name>A0A4P6XT70_9ASCO</name>
<organism evidence="10 11">
    <name type="scientific">Metschnikowia aff. pulcherrima</name>
    <dbReference type="NCBI Taxonomy" id="2163413"/>
    <lineage>
        <taxon>Eukaryota</taxon>
        <taxon>Fungi</taxon>
        <taxon>Dikarya</taxon>
        <taxon>Ascomycota</taxon>
        <taxon>Saccharomycotina</taxon>
        <taxon>Pichiomycetes</taxon>
        <taxon>Metschnikowiaceae</taxon>
        <taxon>Metschnikowia</taxon>
    </lineage>
</organism>
<keyword evidence="3 7" id="KW-0479">Metal-binding</keyword>
<dbReference type="PANTHER" id="PTHR45962">
    <property type="entry name" value="N-FATTY-ACYL-AMINO ACID SYNTHASE/HYDROLASE PM20D1"/>
    <property type="match status" value="1"/>
</dbReference>
<dbReference type="SUPFAM" id="SSF53187">
    <property type="entry name" value="Zn-dependent exopeptidases"/>
    <property type="match status" value="1"/>
</dbReference>
<evidence type="ECO:0000256" key="2">
    <source>
        <dbReference type="ARBA" id="ARBA00022670"/>
    </source>
</evidence>
<proteinExistence type="inferred from homology"/>
<dbReference type="Proteomes" id="UP000292447">
    <property type="component" value="Chromosome V"/>
</dbReference>
<feature type="binding site" evidence="7">
    <location>
        <position position="233"/>
    </location>
    <ligand>
        <name>Zn(2+)</name>
        <dbReference type="ChEBI" id="CHEBI:29105"/>
        <label>1</label>
    </ligand>
</feature>
<evidence type="ECO:0000259" key="9">
    <source>
        <dbReference type="Pfam" id="PF07687"/>
    </source>
</evidence>
<keyword evidence="8" id="KW-1133">Transmembrane helix</keyword>
<protein>
    <submittedName>
        <fullName evidence="10">Gly-Xaa carboxypeptidase</fullName>
    </submittedName>
</protein>
<dbReference type="PANTHER" id="PTHR45962:SF1">
    <property type="entry name" value="N-FATTY-ACYL-AMINO ACID SYNTHASE_HYDROLASE PM20D1"/>
    <property type="match status" value="1"/>
</dbReference>
<keyword evidence="4" id="KW-0378">Hydrolase</keyword>
<dbReference type="InterPro" id="IPR036264">
    <property type="entry name" value="Bact_exopeptidase_dim_dom"/>
</dbReference>
<feature type="active site" evidence="6">
    <location>
        <position position="165"/>
    </location>
</feature>
<dbReference type="PROSITE" id="PS00759">
    <property type="entry name" value="ARGE_DAPE_CPG2_2"/>
    <property type="match status" value="1"/>
</dbReference>
<dbReference type="Pfam" id="PF01546">
    <property type="entry name" value="Peptidase_M20"/>
    <property type="match status" value="1"/>
</dbReference>
<dbReference type="GO" id="GO:0004181">
    <property type="term" value="F:metallocarboxypeptidase activity"/>
    <property type="evidence" value="ECO:0007669"/>
    <property type="project" value="InterPro"/>
</dbReference>
<accession>A0A4P6XT70</accession>
<dbReference type="InterPro" id="IPR002933">
    <property type="entry name" value="Peptidase_M20"/>
</dbReference>